<sequence>MSTRAFRRLSRAERRGFINTIEDPLTRRAFEIVFLGPGKVSWRKAALLYGGGISPETLRVWVWQELQRA</sequence>
<evidence type="ECO:0000313" key="2">
    <source>
        <dbReference type="Proteomes" id="UP001379600"/>
    </source>
</evidence>
<dbReference type="AlphaFoldDB" id="A0AB35XX73"/>
<keyword evidence="2" id="KW-1185">Reference proteome</keyword>
<proteinExistence type="predicted"/>
<comment type="caution">
    <text evidence="1">The sequence shown here is derived from an EMBL/GenBank/DDBJ whole genome shotgun (WGS) entry which is preliminary data.</text>
</comment>
<dbReference type="RefSeq" id="WP_337678985.1">
    <property type="nucleotide sequence ID" value="NZ_JBBFKB010000102.1"/>
</dbReference>
<dbReference type="Proteomes" id="UP001379600">
    <property type="component" value="Unassembled WGS sequence"/>
</dbReference>
<evidence type="ECO:0008006" key="3">
    <source>
        <dbReference type="Google" id="ProtNLM"/>
    </source>
</evidence>
<dbReference type="EMBL" id="JBBFKC010000004">
    <property type="protein sequence ID" value="MEJ3690634.1"/>
    <property type="molecule type" value="Genomic_DNA"/>
</dbReference>
<organism evidence="1 2">
    <name type="scientific">Faecalibacterium taiwanense</name>
    <dbReference type="NCBI Taxonomy" id="3030638"/>
    <lineage>
        <taxon>Bacteria</taxon>
        <taxon>Bacillati</taxon>
        <taxon>Bacillota</taxon>
        <taxon>Clostridia</taxon>
        <taxon>Eubacteriales</taxon>
        <taxon>Oscillospiraceae</taxon>
        <taxon>Faecalibacterium</taxon>
    </lineage>
</organism>
<evidence type="ECO:0000313" key="1">
    <source>
        <dbReference type="EMBL" id="MEJ3690634.1"/>
    </source>
</evidence>
<reference evidence="1 2" key="1">
    <citation type="submission" date="2024-03" db="EMBL/GenBank/DDBJ databases">
        <authorList>
            <person name="Plomp N."/>
            <person name="Harmsen H.J."/>
        </authorList>
    </citation>
    <scope>NUCLEOTIDE SEQUENCE [LARGE SCALE GENOMIC DNA]</scope>
    <source>
        <strain evidence="1 2">HTF-76H</strain>
    </source>
</reference>
<protein>
    <recommendedName>
        <fullName evidence="3">Transposase</fullName>
    </recommendedName>
</protein>
<accession>A0AB35XX73</accession>
<gene>
    <name evidence="1" type="ORF">WF787_05245</name>
</gene>
<name>A0AB35XX73_9FIRM</name>